<evidence type="ECO:0000256" key="6">
    <source>
        <dbReference type="SAM" id="MobiDB-lite"/>
    </source>
</evidence>
<dbReference type="EMBL" id="JAGFBS010000003">
    <property type="protein sequence ID" value="KAG6380478.1"/>
    <property type="molecule type" value="Genomic_DNA"/>
</dbReference>
<dbReference type="SMART" id="SM00320">
    <property type="entry name" value="WD40"/>
    <property type="match status" value="7"/>
</dbReference>
<dbReference type="Gene3D" id="2.130.10.10">
    <property type="entry name" value="YVTN repeat-like/Quinoprotein amine dehydrogenase"/>
    <property type="match status" value="1"/>
</dbReference>
<dbReference type="SUPFAM" id="SSF50978">
    <property type="entry name" value="WD40 repeat-like"/>
    <property type="match status" value="1"/>
</dbReference>
<accession>A0A8I3AEK4</accession>
<gene>
    <name evidence="8" type="ORF">JVT61DRAFT_8631</name>
</gene>
<feature type="region of interest" description="Disordered" evidence="6">
    <location>
        <begin position="227"/>
        <end position="266"/>
    </location>
</feature>
<feature type="repeat" description="WD" evidence="5">
    <location>
        <begin position="266"/>
        <end position="308"/>
    </location>
</feature>
<dbReference type="Pfam" id="PF00400">
    <property type="entry name" value="WD40"/>
    <property type="match status" value="4"/>
</dbReference>
<dbReference type="PANTHER" id="PTHR19855:SF11">
    <property type="entry name" value="RIBOSOME BIOGENESIS PROTEIN WDR12"/>
    <property type="match status" value="1"/>
</dbReference>
<evidence type="ECO:0000256" key="4">
    <source>
        <dbReference type="ARBA" id="ARBA00023242"/>
    </source>
</evidence>
<comment type="subcellular location">
    <subcellularLocation>
        <location evidence="1">Nucleus</location>
        <location evidence="1">Nucleolus</location>
    </subcellularLocation>
</comment>
<dbReference type="InterPro" id="IPR015943">
    <property type="entry name" value="WD40/YVTN_repeat-like_dom_sf"/>
</dbReference>
<protein>
    <submittedName>
        <fullName evidence="8">Ribosome biogenesis protein YTM1</fullName>
    </submittedName>
</protein>
<evidence type="ECO:0000313" key="8">
    <source>
        <dbReference type="EMBL" id="KAG6380478.1"/>
    </source>
</evidence>
<keyword evidence="9" id="KW-1185">Reference proteome</keyword>
<keyword evidence="2 5" id="KW-0853">WD repeat</keyword>
<feature type="repeat" description="WD" evidence="5">
    <location>
        <begin position="385"/>
        <end position="407"/>
    </location>
</feature>
<reference evidence="8" key="1">
    <citation type="submission" date="2021-03" db="EMBL/GenBank/DDBJ databases">
        <title>Evolutionary innovations through gain and loss of genes in the ectomycorrhizal Boletales.</title>
        <authorList>
            <person name="Wu G."/>
            <person name="Miyauchi S."/>
            <person name="Morin E."/>
            <person name="Yang Z.-L."/>
            <person name="Xu J."/>
            <person name="Martin F.M."/>
        </authorList>
    </citation>
    <scope>NUCLEOTIDE SEQUENCE</scope>
    <source>
        <strain evidence="8">BR01</strain>
    </source>
</reference>
<evidence type="ECO:0000256" key="3">
    <source>
        <dbReference type="ARBA" id="ARBA00022737"/>
    </source>
</evidence>
<dbReference type="AlphaFoldDB" id="A0A8I3AEK4"/>
<evidence type="ECO:0000256" key="5">
    <source>
        <dbReference type="PROSITE-ProRule" id="PRU00221"/>
    </source>
</evidence>
<feature type="repeat" description="WD" evidence="5">
    <location>
        <begin position="189"/>
        <end position="221"/>
    </location>
</feature>
<name>A0A8I3AEK4_9AGAM</name>
<feature type="domain" description="NLE" evidence="7">
    <location>
        <begin position="8"/>
        <end position="65"/>
    </location>
</feature>
<dbReference type="PROSITE" id="PS00678">
    <property type="entry name" value="WD_REPEATS_1"/>
    <property type="match status" value="1"/>
</dbReference>
<evidence type="ECO:0000313" key="9">
    <source>
        <dbReference type="Proteomes" id="UP000683000"/>
    </source>
</evidence>
<proteinExistence type="predicted"/>
<dbReference type="PROSITE" id="PS50082">
    <property type="entry name" value="WD_REPEATS_2"/>
    <property type="match status" value="3"/>
</dbReference>
<dbReference type="InterPro" id="IPR012972">
    <property type="entry name" value="NLE"/>
</dbReference>
<dbReference type="GO" id="GO:0005730">
    <property type="term" value="C:nucleolus"/>
    <property type="evidence" value="ECO:0007669"/>
    <property type="project" value="UniProtKB-SubCell"/>
</dbReference>
<evidence type="ECO:0000256" key="1">
    <source>
        <dbReference type="ARBA" id="ARBA00004604"/>
    </source>
</evidence>
<organism evidence="8 9">
    <name type="scientific">Boletus reticuloceps</name>
    <dbReference type="NCBI Taxonomy" id="495285"/>
    <lineage>
        <taxon>Eukaryota</taxon>
        <taxon>Fungi</taxon>
        <taxon>Dikarya</taxon>
        <taxon>Basidiomycota</taxon>
        <taxon>Agaricomycotina</taxon>
        <taxon>Agaricomycetes</taxon>
        <taxon>Agaricomycetidae</taxon>
        <taxon>Boletales</taxon>
        <taxon>Boletineae</taxon>
        <taxon>Boletaceae</taxon>
        <taxon>Boletoideae</taxon>
        <taxon>Boletus</taxon>
    </lineage>
</organism>
<dbReference type="OrthoDB" id="10251381at2759"/>
<dbReference type="InterPro" id="IPR019775">
    <property type="entry name" value="WD40_repeat_CS"/>
</dbReference>
<dbReference type="InterPro" id="IPR036322">
    <property type="entry name" value="WD40_repeat_dom_sf"/>
</dbReference>
<sequence>MASSSAAVVFTTKTPYVLPSQKFMIPLDWKRYQLSQLINKALSLAKPIPFDFLVRGSILCTNLGECRAENGITEEDTLEIEYFESVLPPQRMTTLPQEDWVSSISCRISQHFLTASYDGHIRLFDYAQKLVQDVPAYQAPVTSVCVVPSPTLTDESVLVASGSHDLTASLTRVSLVPDALPPFQTLTSLHLHTSPLSSITSDHTGSHLLTASWDHLIGFWDTTIPTRDEVAPTSDPTSSSDRKKRRKVASEADQGRAKRKAPTTVLKSHTARVSKAVFAPGSNQRAYSCGFDSTVRTWDVELGVCTDTITVPERPMLDLVVTPDGHTVLASSTDRTVSIFDLRSPSLASTTGTLMHPATPSCLVYPVANASETLSPPSTSSAPQVLTGAYDGIARLWDLRSLKSAVASVKAWDGSPKKILSVDWVGEVVGVAGEGGVEVWRVGQGDRVLTGIK</sequence>
<evidence type="ECO:0000259" key="7">
    <source>
        <dbReference type="Pfam" id="PF08154"/>
    </source>
</evidence>
<dbReference type="InterPro" id="IPR001680">
    <property type="entry name" value="WD40_rpt"/>
</dbReference>
<comment type="caution">
    <text evidence="8">The sequence shown here is derived from an EMBL/GenBank/DDBJ whole genome shotgun (WGS) entry which is preliminary data.</text>
</comment>
<dbReference type="Proteomes" id="UP000683000">
    <property type="component" value="Unassembled WGS sequence"/>
</dbReference>
<dbReference type="PANTHER" id="PTHR19855">
    <property type="entry name" value="WD40 REPEAT PROTEIN 12, 37"/>
    <property type="match status" value="1"/>
</dbReference>
<dbReference type="Pfam" id="PF08154">
    <property type="entry name" value="NLE"/>
    <property type="match status" value="1"/>
</dbReference>
<keyword evidence="4" id="KW-0539">Nucleus</keyword>
<evidence type="ECO:0000256" key="2">
    <source>
        <dbReference type="ARBA" id="ARBA00022574"/>
    </source>
</evidence>
<keyword evidence="3" id="KW-0677">Repeat</keyword>